<dbReference type="AlphaFoldDB" id="A0A090Q210"/>
<proteinExistence type="predicted"/>
<name>A0A090Q210_9FLAO</name>
<evidence type="ECO:0000313" key="1">
    <source>
        <dbReference type="EMBL" id="GAK97030.1"/>
    </source>
</evidence>
<organism evidence="1 2">
    <name type="scientific">Nonlabens tegetincola</name>
    <dbReference type="NCBI Taxonomy" id="323273"/>
    <lineage>
        <taxon>Bacteria</taxon>
        <taxon>Pseudomonadati</taxon>
        <taxon>Bacteroidota</taxon>
        <taxon>Flavobacteriia</taxon>
        <taxon>Flavobacteriales</taxon>
        <taxon>Flavobacteriaceae</taxon>
        <taxon>Nonlabens</taxon>
    </lineage>
</organism>
<gene>
    <name evidence="1" type="ORF">JCM19294_536</name>
</gene>
<evidence type="ECO:0000313" key="2">
    <source>
        <dbReference type="Proteomes" id="UP000029221"/>
    </source>
</evidence>
<reference evidence="1" key="1">
    <citation type="journal article" date="2014" name="Genome Announc.">
        <title>Draft Genome Sequences of Marine Flavobacterium Nonlabens Strains NR17, NR24, NR27, NR32, NR33, and Ara13.</title>
        <authorList>
            <person name="Nakanishi M."/>
            <person name="Meirelles P."/>
            <person name="Suzuki R."/>
            <person name="Takatani N."/>
            <person name="Mino S."/>
            <person name="Suda W."/>
            <person name="Oshima K."/>
            <person name="Hattori M."/>
            <person name="Ohkuma M."/>
            <person name="Hosokawa M."/>
            <person name="Miyashita K."/>
            <person name="Thompson F.L."/>
            <person name="Niwa A."/>
            <person name="Sawabe T."/>
            <person name="Sawabe T."/>
        </authorList>
    </citation>
    <scope>NUCLEOTIDE SEQUENCE [LARGE SCALE GENOMIC DNA]</scope>
    <source>
        <strain evidence="1">JCM 19294</strain>
    </source>
</reference>
<protein>
    <submittedName>
        <fullName evidence="1">Uncharacterized protein</fullName>
    </submittedName>
</protein>
<dbReference type="Proteomes" id="UP000029221">
    <property type="component" value="Unassembled WGS sequence"/>
</dbReference>
<sequence>MHNDYDFILIMNRDFECFEHLMILEHYFKSDFFKLVQSRFIFWSVSTIIISFKTDSL</sequence>
<accession>A0A090Q210</accession>
<dbReference type="EMBL" id="BBML01000004">
    <property type="protein sequence ID" value="GAK97030.1"/>
    <property type="molecule type" value="Genomic_DNA"/>
</dbReference>
<keyword evidence="2" id="KW-1185">Reference proteome</keyword>
<comment type="caution">
    <text evidence="1">The sequence shown here is derived from an EMBL/GenBank/DDBJ whole genome shotgun (WGS) entry which is preliminary data.</text>
</comment>